<evidence type="ECO:0000313" key="1">
    <source>
        <dbReference type="EMBL" id="QIC71886.1"/>
    </source>
</evidence>
<dbReference type="Proteomes" id="UP000503440">
    <property type="component" value="Plasmid pB18-1"/>
</dbReference>
<dbReference type="AlphaFoldDB" id="A0A6C0Y6X6"/>
<geneLocation type="plasmid" evidence="2">
    <name>pb18-1</name>
</geneLocation>
<accession>A0A6C0Y6X6</accession>
<evidence type="ECO:0000313" key="2">
    <source>
        <dbReference type="Proteomes" id="UP000503440"/>
    </source>
</evidence>
<proteinExistence type="predicted"/>
<reference evidence="1 2" key="1">
    <citation type="submission" date="2019-09" db="EMBL/GenBank/DDBJ databases">
        <title>Non-baumannii Acinetobacter spp. carrying blaNDM-1 isolated in China.</title>
        <authorList>
            <person name="Cui C."/>
            <person name="Chen C."/>
            <person name="Sun J."/>
            <person name="Liu Y."/>
        </authorList>
    </citation>
    <scope>NUCLEOTIDE SEQUENCE [LARGE SCALE GENOMIC DNA]</scope>
    <source>
        <strain evidence="1 2">B18</strain>
        <plasmid evidence="2">pb18-1</plasmid>
    </source>
</reference>
<organism evidence="1 2">
    <name type="scientific">Acinetobacter indicus</name>
    <dbReference type="NCBI Taxonomy" id="756892"/>
    <lineage>
        <taxon>Bacteria</taxon>
        <taxon>Pseudomonadati</taxon>
        <taxon>Pseudomonadota</taxon>
        <taxon>Gammaproteobacteria</taxon>
        <taxon>Moraxellales</taxon>
        <taxon>Moraxellaceae</taxon>
        <taxon>Acinetobacter</taxon>
    </lineage>
</organism>
<protein>
    <submittedName>
        <fullName evidence="1">Uncharacterized protein</fullName>
    </submittedName>
</protein>
<dbReference type="RefSeq" id="WP_163146545.1">
    <property type="nucleotide sequence ID" value="NZ_CP044456.1"/>
</dbReference>
<gene>
    <name evidence="1" type="ORF">FSC09_15970</name>
</gene>
<dbReference type="EMBL" id="CP044456">
    <property type="protein sequence ID" value="QIC71886.1"/>
    <property type="molecule type" value="Genomic_DNA"/>
</dbReference>
<name>A0A6C0Y6X6_9GAMM</name>
<sequence>MIIDKELHQFPFLQVTFQVDDDGLQFNECLVFDLRDIAKQLNTPIEGLDTDSEDFFLLIARGYVDFRCADHIYNLVSSRQIGLTFSNNDFEAEIVYTEQITQEYFDRLETGLIANLYTFPEE</sequence>
<keyword evidence="1" id="KW-0614">Plasmid</keyword>